<reference evidence="4 5" key="1">
    <citation type="submission" date="2024-06" db="EMBL/GenBank/DDBJ databases">
        <title>The Natural Products Discovery Center: Release of the First 8490 Sequenced Strains for Exploring Actinobacteria Biosynthetic Diversity.</title>
        <authorList>
            <person name="Kalkreuter E."/>
            <person name="Kautsar S.A."/>
            <person name="Yang D."/>
            <person name="Bader C.D."/>
            <person name="Teijaro C.N."/>
            <person name="Fluegel L."/>
            <person name="Davis C.M."/>
            <person name="Simpson J.R."/>
            <person name="Lauterbach L."/>
            <person name="Steele A.D."/>
            <person name="Gui C."/>
            <person name="Meng S."/>
            <person name="Li G."/>
            <person name="Viehrig K."/>
            <person name="Ye F."/>
            <person name="Su P."/>
            <person name="Kiefer A.F."/>
            <person name="Nichols A."/>
            <person name="Cepeda A.J."/>
            <person name="Yan W."/>
            <person name="Fan B."/>
            <person name="Jiang Y."/>
            <person name="Adhikari A."/>
            <person name="Zheng C.-J."/>
            <person name="Schuster L."/>
            <person name="Cowan T.M."/>
            <person name="Smanski M.J."/>
            <person name="Chevrette M.G."/>
            <person name="De Carvalho L.P.S."/>
            <person name="Shen B."/>
        </authorList>
    </citation>
    <scope>NUCLEOTIDE SEQUENCE [LARGE SCALE GENOMIC DNA]</scope>
    <source>
        <strain evidence="4 5">NPDC048946</strain>
    </source>
</reference>
<feature type="compositionally biased region" description="Polar residues" evidence="1">
    <location>
        <begin position="47"/>
        <end position="70"/>
    </location>
</feature>
<organism evidence="4 5">
    <name type="scientific">Streptodolium elevatio</name>
    <dbReference type="NCBI Taxonomy" id="3157996"/>
    <lineage>
        <taxon>Bacteria</taxon>
        <taxon>Bacillati</taxon>
        <taxon>Actinomycetota</taxon>
        <taxon>Actinomycetes</taxon>
        <taxon>Kitasatosporales</taxon>
        <taxon>Streptomycetaceae</taxon>
        <taxon>Streptodolium</taxon>
    </lineage>
</organism>
<feature type="region of interest" description="Disordered" evidence="1">
    <location>
        <begin position="33"/>
        <end position="70"/>
    </location>
</feature>
<comment type="caution">
    <text evidence="4">The sequence shown here is derived from an EMBL/GenBank/DDBJ whole genome shotgun (WGS) entry which is preliminary data.</text>
</comment>
<accession>A0ABV3DU94</accession>
<feature type="signal peptide" evidence="2">
    <location>
        <begin position="1"/>
        <end position="36"/>
    </location>
</feature>
<evidence type="ECO:0000256" key="1">
    <source>
        <dbReference type="SAM" id="MobiDB-lite"/>
    </source>
</evidence>
<keyword evidence="2" id="KW-0732">Signal</keyword>
<dbReference type="Pfam" id="PF13731">
    <property type="entry name" value="WxL"/>
    <property type="match status" value="1"/>
</dbReference>
<dbReference type="Proteomes" id="UP001551482">
    <property type="component" value="Unassembled WGS sequence"/>
</dbReference>
<dbReference type="InterPro" id="IPR006311">
    <property type="entry name" value="TAT_signal"/>
</dbReference>
<feature type="domain" description="WxL" evidence="3">
    <location>
        <begin position="223"/>
        <end position="357"/>
    </location>
</feature>
<dbReference type="SUPFAM" id="SSF49319">
    <property type="entry name" value="Actinoxanthin-like"/>
    <property type="match status" value="1"/>
</dbReference>
<dbReference type="InterPro" id="IPR027273">
    <property type="entry name" value="Neocarzinostatin-like"/>
</dbReference>
<dbReference type="Gene3D" id="2.60.40.230">
    <property type="entry name" value="Neocarzinostatin-like"/>
    <property type="match status" value="1"/>
</dbReference>
<sequence length="358" mass="35317">MSTDQPSASRRRRRAWAVAAAGIAAALVLPTAPAHADPGTQPGPAGQTLTVSDTTIDPDGQTVTVSGTGFNRTRPTGYDGIYVGLCVYQGPGQVASPCVGGVDMSGGSGSSLWVGDHVPAYGVGLAKPFNKGSGAFEYQLTLTAKDEFTDCTATGVQCVVSTRADHTSSADRQDDVQIPVTFVDDQGPGPGGPGEPGGGTADQQVVVAVNGGPLTLSVPGDVIRLSDASLSGAASNLTSTGSLNAATVSDLRGTGAGWTLTGQVTDFTGEPQGTIPAANLGWRPAAAVSPDNSTTVAPVVTPGPEVTPGTGLGTAKTLCSSAAGASSGVFTCGGALDLGVPADTPAGTYTSTLTLTLA</sequence>
<keyword evidence="5" id="KW-1185">Reference proteome</keyword>
<evidence type="ECO:0000313" key="5">
    <source>
        <dbReference type="Proteomes" id="UP001551482"/>
    </source>
</evidence>
<dbReference type="RefSeq" id="WP_358363275.1">
    <property type="nucleotide sequence ID" value="NZ_JBEZFP010000164.1"/>
</dbReference>
<protein>
    <submittedName>
        <fullName evidence="4">WxL domain-containing protein</fullName>
    </submittedName>
</protein>
<evidence type="ECO:0000256" key="2">
    <source>
        <dbReference type="SAM" id="SignalP"/>
    </source>
</evidence>
<evidence type="ECO:0000313" key="4">
    <source>
        <dbReference type="EMBL" id="MEU8139281.1"/>
    </source>
</evidence>
<feature type="chain" id="PRO_5046986891" evidence="2">
    <location>
        <begin position="37"/>
        <end position="358"/>
    </location>
</feature>
<gene>
    <name evidence="4" type="ORF">AB0C36_38015</name>
</gene>
<feature type="compositionally biased region" description="Gly residues" evidence="1">
    <location>
        <begin position="188"/>
        <end position="200"/>
    </location>
</feature>
<feature type="region of interest" description="Disordered" evidence="1">
    <location>
        <begin position="182"/>
        <end position="202"/>
    </location>
</feature>
<name>A0ABV3DU94_9ACTN</name>
<dbReference type="PROSITE" id="PS51318">
    <property type="entry name" value="TAT"/>
    <property type="match status" value="1"/>
</dbReference>
<dbReference type="InterPro" id="IPR027994">
    <property type="entry name" value="WxL_dom"/>
</dbReference>
<evidence type="ECO:0000259" key="3">
    <source>
        <dbReference type="Pfam" id="PF13731"/>
    </source>
</evidence>
<dbReference type="EMBL" id="JBEZFP010000164">
    <property type="protein sequence ID" value="MEU8139281.1"/>
    <property type="molecule type" value="Genomic_DNA"/>
</dbReference>
<proteinExistence type="predicted"/>